<reference evidence="1" key="1">
    <citation type="submission" date="2020-11" db="EMBL/GenBank/DDBJ databases">
        <authorList>
            <person name="Kim M.K."/>
        </authorList>
    </citation>
    <scope>NUCLEOTIDE SEQUENCE</scope>
    <source>
        <strain evidence="1">BT350</strain>
    </source>
</reference>
<dbReference type="EMBL" id="JADQDO010000002">
    <property type="protein sequence ID" value="MBF9233212.1"/>
    <property type="molecule type" value="Genomic_DNA"/>
</dbReference>
<name>A0A931FP91_9HYPH</name>
<proteinExistence type="predicted"/>
<accession>A0A931FP91</accession>
<sequence>MWIWVCGPYATGGADRQQRAANLRILNQAALELFRRGHTPVIGANMALPMIDAAGMDDASHDIRLPLSLALLEKCDACLRIGGESRGSDIEVDRFRASGRPVFSSMNDIPDAAKDTAP</sequence>
<gene>
    <name evidence="1" type="ORF">I2H38_07430</name>
</gene>
<evidence type="ECO:0000313" key="2">
    <source>
        <dbReference type="Proteomes" id="UP000599312"/>
    </source>
</evidence>
<protein>
    <submittedName>
        <fullName evidence="1">DUF4406 domain-containing protein</fullName>
    </submittedName>
</protein>
<dbReference type="AlphaFoldDB" id="A0A931FP91"/>
<dbReference type="Proteomes" id="UP000599312">
    <property type="component" value="Unassembled WGS sequence"/>
</dbReference>
<evidence type="ECO:0000313" key="1">
    <source>
        <dbReference type="EMBL" id="MBF9233212.1"/>
    </source>
</evidence>
<comment type="caution">
    <text evidence="1">The sequence shown here is derived from an EMBL/GenBank/DDBJ whole genome shotgun (WGS) entry which is preliminary data.</text>
</comment>
<dbReference type="Gene3D" id="3.40.50.10400">
    <property type="entry name" value="Hypothetical protein PA1492"/>
    <property type="match status" value="1"/>
</dbReference>
<dbReference type="RefSeq" id="WP_196271174.1">
    <property type="nucleotide sequence ID" value="NZ_JADQDO010000002.1"/>
</dbReference>
<keyword evidence="2" id="KW-1185">Reference proteome</keyword>
<organism evidence="1 2">
    <name type="scientific">Microvirga alba</name>
    <dbReference type="NCBI Taxonomy" id="2791025"/>
    <lineage>
        <taxon>Bacteria</taxon>
        <taxon>Pseudomonadati</taxon>
        <taxon>Pseudomonadota</taxon>
        <taxon>Alphaproteobacteria</taxon>
        <taxon>Hyphomicrobiales</taxon>
        <taxon>Methylobacteriaceae</taxon>
        <taxon>Microvirga</taxon>
    </lineage>
</organism>